<feature type="transmembrane region" description="Helical" evidence="11">
    <location>
        <begin position="368"/>
        <end position="391"/>
    </location>
</feature>
<feature type="transmembrane region" description="Helical" evidence="11">
    <location>
        <begin position="123"/>
        <end position="145"/>
    </location>
</feature>
<keyword evidence="7 11" id="KW-1133">Transmembrane helix</keyword>
<dbReference type="PANTHER" id="PTHR46157">
    <property type="entry name" value="K(+) EFFLUX ANTIPORTER 3, CHLOROPLASTIC"/>
    <property type="match status" value="1"/>
</dbReference>
<dbReference type="RefSeq" id="WP_241446820.1">
    <property type="nucleotide sequence ID" value="NZ_JAKZHW010000001.1"/>
</dbReference>
<evidence type="ECO:0000256" key="9">
    <source>
        <dbReference type="ARBA" id="ARBA00023136"/>
    </source>
</evidence>
<keyword evidence="2" id="KW-0813">Transport</keyword>
<feature type="transmembrane region" description="Helical" evidence="11">
    <location>
        <begin position="94"/>
        <end position="117"/>
    </location>
</feature>
<keyword evidence="15" id="KW-1185">Reference proteome</keyword>
<dbReference type="Proteomes" id="UP001203058">
    <property type="component" value="Unassembled WGS sequence"/>
</dbReference>
<keyword evidence="4" id="KW-0633">Potassium transport</keyword>
<evidence type="ECO:0000256" key="5">
    <source>
        <dbReference type="ARBA" id="ARBA00022692"/>
    </source>
</evidence>
<evidence type="ECO:0000256" key="6">
    <source>
        <dbReference type="ARBA" id="ARBA00022958"/>
    </source>
</evidence>
<dbReference type="EMBL" id="JAKZHW010000001">
    <property type="protein sequence ID" value="MCH8615991.1"/>
    <property type="molecule type" value="Genomic_DNA"/>
</dbReference>
<keyword evidence="5 11" id="KW-0812">Transmembrane</keyword>
<sequence length="596" mass="64257">MTTTPAELVANSTLIAGAIMLGSALFFVTLFRKLGLGATLGYIVAGAIIGPNLLGLIGQADAIMSVSEIGIAFLLFLVGLELNPSRLWRLRRDIFGLGLIQVLLCGVALAVLIHFALDFSIEASIAIGLPLALSSTAQVLPMLRNTGQLNHPRGERAFSVLLFQDLSIVPMITIIAAMSRAPADPGTPPGWLLTLYTVGAIIGLVVAGRFILNPLLRLVGRFGERELFVVVGLFTVMASAALMHSLHLSTALGAFIAGVVLAESPYRHELESDVEPFRSILLGLFFLSVGMLIDFGAVAARPGLVFGLAVGIIVVKAVLISGIAFLFGMRKGRAIWLGLLLSQAGEFGFVLFGQAADAQLITVEAASLFSAVVTLTMVSTPFLMVVIEWILRRLPEPAVDLDGPEHSPETNAIVVGYGRFGQTVAQMLMAKQIPVTIIDSKASQIELSEEFGTKVYYGDGTRLDLLRTAGAETAEGIIFCQNPQELTKDKLEAVFESFPHAAIMARVYDRLQVIEFDGLDLAVCQRELYESAVVMGRKALMKLGVSRREAERVEREYRERDLERLEAQTVTGDLHAKSDRSFGVDRPLPDEVADPA</sequence>
<evidence type="ECO:0000256" key="1">
    <source>
        <dbReference type="ARBA" id="ARBA00004141"/>
    </source>
</evidence>
<feature type="transmembrane region" description="Helical" evidence="11">
    <location>
        <begin position="12"/>
        <end position="31"/>
    </location>
</feature>
<dbReference type="PANTHER" id="PTHR46157:SF8">
    <property type="entry name" value="GLUTATHIONE-REGULATED POTASSIUM-EFFLUX SYSTEM PROTEIN"/>
    <property type="match status" value="1"/>
</dbReference>
<evidence type="ECO:0000313" key="14">
    <source>
        <dbReference type="EMBL" id="MCH8615991.1"/>
    </source>
</evidence>
<dbReference type="InterPro" id="IPR038770">
    <property type="entry name" value="Na+/solute_symporter_sf"/>
</dbReference>
<dbReference type="InterPro" id="IPR003148">
    <property type="entry name" value="RCK_N"/>
</dbReference>
<evidence type="ECO:0000256" key="8">
    <source>
        <dbReference type="ARBA" id="ARBA00023065"/>
    </source>
</evidence>
<dbReference type="Gene3D" id="1.20.1530.20">
    <property type="match status" value="1"/>
</dbReference>
<accession>A0ABS9VLZ6</accession>
<dbReference type="PRINTS" id="PR00335">
    <property type="entry name" value="KUPTAKETRKA"/>
</dbReference>
<dbReference type="Gene3D" id="3.40.50.720">
    <property type="entry name" value="NAD(P)-binding Rossmann-like Domain"/>
    <property type="match status" value="1"/>
</dbReference>
<feature type="transmembrane region" description="Helical" evidence="11">
    <location>
        <begin position="190"/>
        <end position="212"/>
    </location>
</feature>
<reference evidence="14 15" key="1">
    <citation type="submission" date="2022-03" db="EMBL/GenBank/DDBJ databases">
        <authorList>
            <person name="Jo J.-H."/>
            <person name="Im W.-T."/>
        </authorList>
    </citation>
    <scope>NUCLEOTIDE SEQUENCE [LARGE SCALE GENOMIC DNA]</scope>
    <source>
        <strain evidence="14 15">SM33</strain>
    </source>
</reference>
<organism evidence="14 15">
    <name type="scientific">Sphingomonas telluris</name>
    <dbReference type="NCBI Taxonomy" id="2907998"/>
    <lineage>
        <taxon>Bacteria</taxon>
        <taxon>Pseudomonadati</taxon>
        <taxon>Pseudomonadota</taxon>
        <taxon>Alphaproteobacteria</taxon>
        <taxon>Sphingomonadales</taxon>
        <taxon>Sphingomonadaceae</taxon>
        <taxon>Sphingomonas</taxon>
    </lineage>
</organism>
<dbReference type="Pfam" id="PF00999">
    <property type="entry name" value="Na_H_Exchanger"/>
    <property type="match status" value="1"/>
</dbReference>
<dbReference type="InterPro" id="IPR006153">
    <property type="entry name" value="Cation/H_exchanger_TM"/>
</dbReference>
<feature type="transmembrane region" description="Helical" evidence="11">
    <location>
        <begin position="278"/>
        <end position="298"/>
    </location>
</feature>
<feature type="transmembrane region" description="Helical" evidence="11">
    <location>
        <begin position="157"/>
        <end position="178"/>
    </location>
</feature>
<dbReference type="Pfam" id="PF02254">
    <property type="entry name" value="TrkA_N"/>
    <property type="match status" value="1"/>
</dbReference>
<feature type="region of interest" description="Disordered" evidence="10">
    <location>
        <begin position="569"/>
        <end position="596"/>
    </location>
</feature>
<evidence type="ECO:0000256" key="10">
    <source>
        <dbReference type="SAM" id="MobiDB-lite"/>
    </source>
</evidence>
<feature type="transmembrane region" description="Helical" evidence="11">
    <location>
        <begin position="63"/>
        <end position="82"/>
    </location>
</feature>
<protein>
    <submittedName>
        <fullName evidence="14">Cation:proton antiporter</fullName>
    </submittedName>
</protein>
<evidence type="ECO:0000256" key="4">
    <source>
        <dbReference type="ARBA" id="ARBA00022538"/>
    </source>
</evidence>
<keyword evidence="3" id="KW-0050">Antiport</keyword>
<evidence type="ECO:0000256" key="7">
    <source>
        <dbReference type="ARBA" id="ARBA00022989"/>
    </source>
</evidence>
<comment type="caution">
    <text evidence="14">The sequence shown here is derived from an EMBL/GenBank/DDBJ whole genome shotgun (WGS) entry which is preliminary data.</text>
</comment>
<feature type="transmembrane region" description="Helical" evidence="11">
    <location>
        <begin position="38"/>
        <end position="57"/>
    </location>
</feature>
<keyword evidence="8" id="KW-0406">Ion transport</keyword>
<dbReference type="InterPro" id="IPR006036">
    <property type="entry name" value="K_uptake_TrkA"/>
</dbReference>
<evidence type="ECO:0000313" key="15">
    <source>
        <dbReference type="Proteomes" id="UP001203058"/>
    </source>
</evidence>
<evidence type="ECO:0000256" key="2">
    <source>
        <dbReference type="ARBA" id="ARBA00022448"/>
    </source>
</evidence>
<gene>
    <name evidence="14" type="ORF">LZ016_07750</name>
</gene>
<feature type="domain" description="Cation/H+ exchanger transmembrane" evidence="12">
    <location>
        <begin position="24"/>
        <end position="383"/>
    </location>
</feature>
<evidence type="ECO:0000256" key="11">
    <source>
        <dbReference type="SAM" id="Phobius"/>
    </source>
</evidence>
<keyword evidence="6" id="KW-0630">Potassium</keyword>
<dbReference type="InterPro" id="IPR036291">
    <property type="entry name" value="NAD(P)-bd_dom_sf"/>
</dbReference>
<evidence type="ECO:0000259" key="12">
    <source>
        <dbReference type="Pfam" id="PF00999"/>
    </source>
</evidence>
<keyword evidence="9 11" id="KW-0472">Membrane</keyword>
<evidence type="ECO:0000259" key="13">
    <source>
        <dbReference type="Pfam" id="PF02254"/>
    </source>
</evidence>
<feature type="domain" description="RCK N-terminal" evidence="13">
    <location>
        <begin position="413"/>
        <end position="511"/>
    </location>
</feature>
<feature type="transmembrane region" description="Helical" evidence="11">
    <location>
        <begin position="304"/>
        <end position="327"/>
    </location>
</feature>
<feature type="transmembrane region" description="Helical" evidence="11">
    <location>
        <begin position="334"/>
        <end position="356"/>
    </location>
</feature>
<feature type="compositionally biased region" description="Basic and acidic residues" evidence="10">
    <location>
        <begin position="574"/>
        <end position="589"/>
    </location>
</feature>
<comment type="subcellular location">
    <subcellularLocation>
        <location evidence="1">Membrane</location>
        <topology evidence="1">Multi-pass membrane protein</topology>
    </subcellularLocation>
</comment>
<feature type="transmembrane region" description="Helical" evidence="11">
    <location>
        <begin position="224"/>
        <end position="242"/>
    </location>
</feature>
<dbReference type="SUPFAM" id="SSF51735">
    <property type="entry name" value="NAD(P)-binding Rossmann-fold domains"/>
    <property type="match status" value="1"/>
</dbReference>
<evidence type="ECO:0000256" key="3">
    <source>
        <dbReference type="ARBA" id="ARBA00022449"/>
    </source>
</evidence>
<proteinExistence type="predicted"/>
<name>A0ABS9VLZ6_9SPHN</name>